<protein>
    <submittedName>
        <fullName evidence="1">Uncharacterized protein</fullName>
    </submittedName>
</protein>
<name>A0ABQ9W1U1_SAGOE</name>
<sequence length="226" mass="24595">MMGVLVTPGPDLLSLEFCRLKPVGTGRHAAVGHGARWSRRRGSHTSGLVEGQHHVTCDLMAVAVADVPRELAVVDQKVGQVLLLIAPEPGMASHTQGETLHMTLLLAQCIHYVTLDGPAAVLKMETASCHSRAGSNIHPQLMGLTVSSFLQWMQLKWPGWQTVPEHEGLLMNNQVALLRCPGTTPGPWHSPGVVRLAEIPINHGLYYASCRDAAGQQPHQYRPKRL</sequence>
<proteinExistence type="predicted"/>
<keyword evidence="2" id="KW-1185">Reference proteome</keyword>
<evidence type="ECO:0000313" key="1">
    <source>
        <dbReference type="EMBL" id="KAK2115610.1"/>
    </source>
</evidence>
<accession>A0ABQ9W1U1</accession>
<dbReference type="EMBL" id="JASSZA010000003">
    <property type="protein sequence ID" value="KAK2115610.1"/>
    <property type="molecule type" value="Genomic_DNA"/>
</dbReference>
<evidence type="ECO:0000313" key="2">
    <source>
        <dbReference type="Proteomes" id="UP001266305"/>
    </source>
</evidence>
<comment type="caution">
    <text evidence="1">The sequence shown here is derived from an EMBL/GenBank/DDBJ whole genome shotgun (WGS) entry which is preliminary data.</text>
</comment>
<dbReference type="Proteomes" id="UP001266305">
    <property type="component" value="Unassembled WGS sequence"/>
</dbReference>
<gene>
    <name evidence="1" type="ORF">P7K49_006236</name>
</gene>
<organism evidence="1 2">
    <name type="scientific">Saguinus oedipus</name>
    <name type="common">Cotton-top tamarin</name>
    <name type="synonym">Oedipomidas oedipus</name>
    <dbReference type="NCBI Taxonomy" id="9490"/>
    <lineage>
        <taxon>Eukaryota</taxon>
        <taxon>Metazoa</taxon>
        <taxon>Chordata</taxon>
        <taxon>Craniata</taxon>
        <taxon>Vertebrata</taxon>
        <taxon>Euteleostomi</taxon>
        <taxon>Mammalia</taxon>
        <taxon>Eutheria</taxon>
        <taxon>Euarchontoglires</taxon>
        <taxon>Primates</taxon>
        <taxon>Haplorrhini</taxon>
        <taxon>Platyrrhini</taxon>
        <taxon>Cebidae</taxon>
        <taxon>Callitrichinae</taxon>
        <taxon>Saguinus</taxon>
    </lineage>
</organism>
<reference evidence="1 2" key="1">
    <citation type="submission" date="2023-05" db="EMBL/GenBank/DDBJ databases">
        <title>B98-5 Cell Line De Novo Hybrid Assembly: An Optical Mapping Approach.</title>
        <authorList>
            <person name="Kananen K."/>
            <person name="Auerbach J.A."/>
            <person name="Kautto E."/>
            <person name="Blachly J.S."/>
        </authorList>
    </citation>
    <scope>NUCLEOTIDE SEQUENCE [LARGE SCALE GENOMIC DNA]</scope>
    <source>
        <strain evidence="1">B95-8</strain>
        <tissue evidence="1">Cell line</tissue>
    </source>
</reference>